<reference evidence="1" key="1">
    <citation type="submission" date="2020-09" db="EMBL/GenBank/DDBJ databases">
        <title>Taishania pollutisoli gen. nov., sp. nov., Isolated from Tetrabromobisphenol A-Contaminated Soil.</title>
        <authorList>
            <person name="Chen Q."/>
        </authorList>
    </citation>
    <scope>NUCLEOTIDE SEQUENCE</scope>
    <source>
        <strain evidence="1">CZZ-1</strain>
    </source>
</reference>
<keyword evidence="2" id="KW-1185">Reference proteome</keyword>
<evidence type="ECO:0000313" key="2">
    <source>
        <dbReference type="Proteomes" id="UP000652681"/>
    </source>
</evidence>
<evidence type="ECO:0000313" key="1">
    <source>
        <dbReference type="EMBL" id="MBC9812511.1"/>
    </source>
</evidence>
<accession>A0A8J6P974</accession>
<organism evidence="1 2">
    <name type="scientific">Taishania pollutisoli</name>
    <dbReference type="NCBI Taxonomy" id="2766479"/>
    <lineage>
        <taxon>Bacteria</taxon>
        <taxon>Pseudomonadati</taxon>
        <taxon>Bacteroidota</taxon>
        <taxon>Flavobacteriia</taxon>
        <taxon>Flavobacteriales</taxon>
        <taxon>Crocinitomicaceae</taxon>
        <taxon>Taishania</taxon>
    </lineage>
</organism>
<name>A0A8J6P974_9FLAO</name>
<dbReference type="AlphaFoldDB" id="A0A8J6P974"/>
<dbReference type="EMBL" id="JACVEL010000004">
    <property type="protein sequence ID" value="MBC9812511.1"/>
    <property type="molecule type" value="Genomic_DNA"/>
</dbReference>
<comment type="caution">
    <text evidence="1">The sequence shown here is derived from an EMBL/GenBank/DDBJ whole genome shotgun (WGS) entry which is preliminary data.</text>
</comment>
<protein>
    <submittedName>
        <fullName evidence="1">Uncharacterized protein</fullName>
    </submittedName>
</protein>
<sequence length="163" mass="17873">MKKLLFIAVSMVLVPTIGSAQKWSKSDSEIFIESCVGEAQNYFTPEGALQYCSCTMEKIMVLYPDAAYVDEMTDEEMNTVAEECILQIGETTGDDIFLKWTDETKAAFIEGCSGELLGSGIDPSVYCPCALEEIMKVYTTPFAAMSMSEEVLFEIAAKCLGGE</sequence>
<dbReference type="RefSeq" id="WP_216714034.1">
    <property type="nucleotide sequence ID" value="NZ_JACVEL010000004.1"/>
</dbReference>
<proteinExistence type="predicted"/>
<gene>
    <name evidence="1" type="ORF">H9Y05_08525</name>
</gene>
<dbReference type="Proteomes" id="UP000652681">
    <property type="component" value="Unassembled WGS sequence"/>
</dbReference>